<accession>A0AAE1Q1F3</accession>
<feature type="compositionally biased region" description="Basic and acidic residues" evidence="1">
    <location>
        <begin position="50"/>
        <end position="71"/>
    </location>
</feature>
<evidence type="ECO:0000313" key="2">
    <source>
        <dbReference type="EMBL" id="KAK4318208.1"/>
    </source>
</evidence>
<comment type="caution">
    <text evidence="2">The sequence shown here is derived from an EMBL/GenBank/DDBJ whole genome shotgun (WGS) entry which is preliminary data.</text>
</comment>
<evidence type="ECO:0000256" key="1">
    <source>
        <dbReference type="SAM" id="MobiDB-lite"/>
    </source>
</evidence>
<dbReference type="Proteomes" id="UP001292094">
    <property type="component" value="Unassembled WGS sequence"/>
</dbReference>
<dbReference type="AlphaFoldDB" id="A0AAE1Q1F3"/>
<feature type="compositionally biased region" description="Basic residues" evidence="1">
    <location>
        <begin position="82"/>
        <end position="91"/>
    </location>
</feature>
<protein>
    <submittedName>
        <fullName evidence="2">Uncharacterized protein</fullName>
    </submittedName>
</protein>
<feature type="region of interest" description="Disordered" evidence="1">
    <location>
        <begin position="42"/>
        <end position="91"/>
    </location>
</feature>
<organism evidence="2 3">
    <name type="scientific">Petrolisthes manimaculis</name>
    <dbReference type="NCBI Taxonomy" id="1843537"/>
    <lineage>
        <taxon>Eukaryota</taxon>
        <taxon>Metazoa</taxon>
        <taxon>Ecdysozoa</taxon>
        <taxon>Arthropoda</taxon>
        <taxon>Crustacea</taxon>
        <taxon>Multicrustacea</taxon>
        <taxon>Malacostraca</taxon>
        <taxon>Eumalacostraca</taxon>
        <taxon>Eucarida</taxon>
        <taxon>Decapoda</taxon>
        <taxon>Pleocyemata</taxon>
        <taxon>Anomura</taxon>
        <taxon>Galatheoidea</taxon>
        <taxon>Porcellanidae</taxon>
        <taxon>Petrolisthes</taxon>
    </lineage>
</organism>
<evidence type="ECO:0000313" key="3">
    <source>
        <dbReference type="Proteomes" id="UP001292094"/>
    </source>
</evidence>
<reference evidence="2" key="1">
    <citation type="submission" date="2023-11" db="EMBL/GenBank/DDBJ databases">
        <title>Genome assemblies of two species of porcelain crab, Petrolisthes cinctipes and Petrolisthes manimaculis (Anomura: Porcellanidae).</title>
        <authorList>
            <person name="Angst P."/>
        </authorList>
    </citation>
    <scope>NUCLEOTIDE SEQUENCE</scope>
    <source>
        <strain evidence="2">PB745_02</strain>
        <tissue evidence="2">Gill</tissue>
    </source>
</reference>
<keyword evidence="3" id="KW-1185">Reference proteome</keyword>
<sequence length="91" mass="10794">MDRHVSCKEMEERNRYSGGREEGTWWWWWEERRGEIEVEKMVGRPGSDGECTRTDRMMESRGRDMKGENDRLGIGQGGRGLFKGKKRNRGR</sequence>
<dbReference type="EMBL" id="JAWZYT010000854">
    <property type="protein sequence ID" value="KAK4318208.1"/>
    <property type="molecule type" value="Genomic_DNA"/>
</dbReference>
<gene>
    <name evidence="2" type="ORF">Pmani_010784</name>
</gene>
<proteinExistence type="predicted"/>
<name>A0AAE1Q1F3_9EUCA</name>